<keyword evidence="6" id="KW-0418">Kinase</keyword>
<dbReference type="PANTHER" id="PTHR43047:SF72">
    <property type="entry name" value="OSMOSENSING HISTIDINE PROTEIN KINASE SLN1"/>
    <property type="match status" value="1"/>
</dbReference>
<dbReference type="RefSeq" id="WP_249286405.1">
    <property type="nucleotide sequence ID" value="NZ_JACRWC010000039.1"/>
</dbReference>
<dbReference type="AlphaFoldDB" id="A0A923SL65"/>
<dbReference type="Pfam" id="PF00072">
    <property type="entry name" value="Response_reg"/>
    <property type="match status" value="1"/>
</dbReference>
<evidence type="ECO:0000256" key="2">
    <source>
        <dbReference type="ARBA" id="ARBA00012438"/>
    </source>
</evidence>
<evidence type="ECO:0000256" key="7">
    <source>
        <dbReference type="ARBA" id="ARBA00023012"/>
    </source>
</evidence>
<dbReference type="InterPro" id="IPR003594">
    <property type="entry name" value="HATPase_dom"/>
</dbReference>
<dbReference type="InterPro" id="IPR003661">
    <property type="entry name" value="HisK_dim/P_dom"/>
</dbReference>
<dbReference type="Pfam" id="PF02518">
    <property type="entry name" value="HATPase_c"/>
    <property type="match status" value="1"/>
</dbReference>
<dbReference type="CDD" id="cd00082">
    <property type="entry name" value="HisKA"/>
    <property type="match status" value="1"/>
</dbReference>
<evidence type="ECO:0000256" key="5">
    <source>
        <dbReference type="ARBA" id="ARBA00022679"/>
    </source>
</evidence>
<comment type="function">
    <text evidence="8">May play the central regulatory role in sporulation. It may be an element of the effector pathway responsible for the activation of sporulation genes in response to nutritional stress. Spo0A may act in concert with spo0H (a sigma factor) to control the expression of some genes that are critical to the sporulation process.</text>
</comment>
<dbReference type="SUPFAM" id="SSF47384">
    <property type="entry name" value="Homodimeric domain of signal transducing histidine kinase"/>
    <property type="match status" value="1"/>
</dbReference>
<evidence type="ECO:0000256" key="1">
    <source>
        <dbReference type="ARBA" id="ARBA00000085"/>
    </source>
</evidence>
<dbReference type="SMART" id="SM00387">
    <property type="entry name" value="HATPase_c"/>
    <property type="match status" value="1"/>
</dbReference>
<keyword evidence="7" id="KW-0902">Two-component regulatory system</keyword>
<dbReference type="PANTHER" id="PTHR43047">
    <property type="entry name" value="TWO-COMPONENT HISTIDINE PROTEIN KINASE"/>
    <property type="match status" value="1"/>
</dbReference>
<keyword evidence="14" id="KW-1185">Reference proteome</keyword>
<dbReference type="InterPro" id="IPR004358">
    <property type="entry name" value="Sig_transdc_His_kin-like_C"/>
</dbReference>
<keyword evidence="10" id="KW-0812">Transmembrane</keyword>
<evidence type="ECO:0000259" key="12">
    <source>
        <dbReference type="PROSITE" id="PS50110"/>
    </source>
</evidence>
<keyword evidence="10" id="KW-0472">Membrane</keyword>
<gene>
    <name evidence="13" type="ORF">H8876_02635</name>
</gene>
<feature type="domain" description="Histidine kinase" evidence="11">
    <location>
        <begin position="465"/>
        <end position="689"/>
    </location>
</feature>
<accession>A0A923SL65</accession>
<sequence>MLRKNYWHFILICMLIALISGIGYASFISNKIYEDSSTHLREIYGEVQKEFASLTNTNWNMLMDWNEYLSYGLDDLDEDDLNRYFQSDKDRWGYSEVYFLNERSDYVTLDRKYGHLDCGSQIRPLLQEKQNVVMDTVQGGENHLTIFAIPAQKNFYYGFPYTAVAVSYDNAALAKALNITAFSGKSRCYMLDGTGHIMLSTASEKVPSANFLSYLDHHTSLSAGETDSFAKDLKAKKDGVIKYRANGIPYYLIYQPTGFQDWMIVGTVPKKAVNTNIPQVQIVTIAVLSILFLIAAVIGVQYLIRRYRSTLEAKNEELQYQEELSTILVKNTHDILILYSPEKKSPEYVSPNIQNLLGIDPALIDNDLSRLKECSIITRNSFLTADLSEAVGAGILQVESEWIHKETEEHRWYHETLYPVTLRGYQKLLLVISDRSGEYQNNMQLELALNIAKSANEAKSCFLSNMSHDLRTPLNAITGFSSLLREDANDPVLVRDYASKITTASHHLLGIINNVLDMSKIESGKTVLNIQMFDLQELLDKLNIMTLPLANAKGQTFTILQHNVFCKKLWGDSVRISQVLLNLLSNAVKYTPEGGNICLSVSMNQPFPHSRIHVIFSVEDDGIGIEEEFLRTIFEPFTRETDRIQENIQGTGLGMAITKNLIDLMGGHISIKTTPDMGSTFSVELNLRDTKGALTESSASGSEGNADLEIPPDALPIVAVSGYPEDDEPLPADVPVKPSAVRYTPLAGLHILVADDNPFNADIMKDLLDLKGATCEIASTGQEAVDLFTSSACGHFDAILMDIRMPDMDGYEATRRIRQSKHPDHASIMIIATTANAFADDVKTTLASGMNAHLSKPVDLDTLCALLQSMQL</sequence>
<feature type="domain" description="Response regulatory" evidence="12">
    <location>
        <begin position="750"/>
        <end position="871"/>
    </location>
</feature>
<evidence type="ECO:0000313" key="13">
    <source>
        <dbReference type="EMBL" id="MBC5998898.1"/>
    </source>
</evidence>
<dbReference type="Gene3D" id="3.30.565.10">
    <property type="entry name" value="Histidine kinase-like ATPase, C-terminal domain"/>
    <property type="match status" value="1"/>
</dbReference>
<dbReference type="PROSITE" id="PS50110">
    <property type="entry name" value="RESPONSE_REGULATORY"/>
    <property type="match status" value="1"/>
</dbReference>
<dbReference type="PRINTS" id="PR00344">
    <property type="entry name" value="BCTRLSENSOR"/>
</dbReference>
<feature type="transmembrane region" description="Helical" evidence="10">
    <location>
        <begin position="280"/>
        <end position="304"/>
    </location>
</feature>
<dbReference type="EC" id="2.7.13.3" evidence="2"/>
<dbReference type="GO" id="GO:0009927">
    <property type="term" value="F:histidine phosphotransfer kinase activity"/>
    <property type="evidence" value="ECO:0007669"/>
    <property type="project" value="TreeGrafter"/>
</dbReference>
<keyword evidence="5" id="KW-0808">Transferase</keyword>
<comment type="caution">
    <text evidence="13">The sequence shown here is derived from an EMBL/GenBank/DDBJ whole genome shotgun (WGS) entry which is preliminary data.</text>
</comment>
<keyword evidence="10" id="KW-1133">Transmembrane helix</keyword>
<evidence type="ECO:0000256" key="3">
    <source>
        <dbReference type="ARBA" id="ARBA00018672"/>
    </source>
</evidence>
<dbReference type="Gene3D" id="3.40.50.2300">
    <property type="match status" value="1"/>
</dbReference>
<feature type="transmembrane region" description="Helical" evidence="10">
    <location>
        <begin position="6"/>
        <end position="27"/>
    </location>
</feature>
<organism evidence="13 14">
    <name type="scientific">Lentihominibacter faecis</name>
    <dbReference type="NCBI Taxonomy" id="2764712"/>
    <lineage>
        <taxon>Bacteria</taxon>
        <taxon>Bacillati</taxon>
        <taxon>Bacillota</taxon>
        <taxon>Clostridia</taxon>
        <taxon>Peptostreptococcales</taxon>
        <taxon>Anaerovoracaceae</taxon>
        <taxon>Lentihominibacter</taxon>
    </lineage>
</organism>
<dbReference type="Gene3D" id="1.10.287.130">
    <property type="match status" value="1"/>
</dbReference>
<feature type="modified residue" description="4-aspartylphosphate" evidence="9">
    <location>
        <position position="802"/>
    </location>
</feature>
<dbReference type="SUPFAM" id="SSF55874">
    <property type="entry name" value="ATPase domain of HSP90 chaperone/DNA topoisomerase II/histidine kinase"/>
    <property type="match status" value="1"/>
</dbReference>
<proteinExistence type="predicted"/>
<evidence type="ECO:0000256" key="10">
    <source>
        <dbReference type="SAM" id="Phobius"/>
    </source>
</evidence>
<dbReference type="InterPro" id="IPR005467">
    <property type="entry name" value="His_kinase_dom"/>
</dbReference>
<dbReference type="Pfam" id="PF00512">
    <property type="entry name" value="HisKA"/>
    <property type="match status" value="1"/>
</dbReference>
<evidence type="ECO:0000259" key="11">
    <source>
        <dbReference type="PROSITE" id="PS50109"/>
    </source>
</evidence>
<protein>
    <recommendedName>
        <fullName evidence="3">Stage 0 sporulation protein A homolog</fullName>
        <ecNumber evidence="2">2.7.13.3</ecNumber>
    </recommendedName>
</protein>
<dbReference type="CDD" id="cd16922">
    <property type="entry name" value="HATPase_EvgS-ArcB-TorS-like"/>
    <property type="match status" value="1"/>
</dbReference>
<dbReference type="EMBL" id="JACRWC010000039">
    <property type="protein sequence ID" value="MBC5998898.1"/>
    <property type="molecule type" value="Genomic_DNA"/>
</dbReference>
<reference evidence="13" key="1">
    <citation type="submission" date="2020-08" db="EMBL/GenBank/DDBJ databases">
        <authorList>
            <person name="Liu C."/>
            <person name="Sun Q."/>
        </authorList>
    </citation>
    <scope>NUCLEOTIDE SEQUENCE</scope>
    <source>
        <strain evidence="13">BX16</strain>
    </source>
</reference>
<dbReference type="InterPro" id="IPR036097">
    <property type="entry name" value="HisK_dim/P_sf"/>
</dbReference>
<dbReference type="SMART" id="SM00448">
    <property type="entry name" value="REC"/>
    <property type="match status" value="1"/>
</dbReference>
<evidence type="ECO:0000313" key="14">
    <source>
        <dbReference type="Proteomes" id="UP000644115"/>
    </source>
</evidence>
<evidence type="ECO:0000256" key="6">
    <source>
        <dbReference type="ARBA" id="ARBA00022777"/>
    </source>
</evidence>
<dbReference type="PROSITE" id="PS50109">
    <property type="entry name" value="HIS_KIN"/>
    <property type="match status" value="1"/>
</dbReference>
<dbReference type="SUPFAM" id="SSF52172">
    <property type="entry name" value="CheY-like"/>
    <property type="match status" value="1"/>
</dbReference>
<evidence type="ECO:0000256" key="9">
    <source>
        <dbReference type="PROSITE-ProRule" id="PRU00169"/>
    </source>
</evidence>
<comment type="catalytic activity">
    <reaction evidence="1">
        <text>ATP + protein L-histidine = ADP + protein N-phospho-L-histidine.</text>
        <dbReference type="EC" id="2.7.13.3"/>
    </reaction>
</comment>
<name>A0A923SL65_9FIRM</name>
<dbReference type="CDD" id="cd17546">
    <property type="entry name" value="REC_hyHK_CKI1_RcsC-like"/>
    <property type="match status" value="1"/>
</dbReference>
<keyword evidence="4 9" id="KW-0597">Phosphoprotein</keyword>
<dbReference type="GO" id="GO:0005886">
    <property type="term" value="C:plasma membrane"/>
    <property type="evidence" value="ECO:0007669"/>
    <property type="project" value="TreeGrafter"/>
</dbReference>
<dbReference type="InterPro" id="IPR001789">
    <property type="entry name" value="Sig_transdc_resp-reg_receiver"/>
</dbReference>
<dbReference type="InterPro" id="IPR011006">
    <property type="entry name" value="CheY-like_superfamily"/>
</dbReference>
<dbReference type="Gene3D" id="3.30.450.20">
    <property type="entry name" value="PAS domain"/>
    <property type="match status" value="1"/>
</dbReference>
<dbReference type="SMART" id="SM00388">
    <property type="entry name" value="HisKA"/>
    <property type="match status" value="1"/>
</dbReference>
<evidence type="ECO:0000256" key="4">
    <source>
        <dbReference type="ARBA" id="ARBA00022553"/>
    </source>
</evidence>
<evidence type="ECO:0000256" key="8">
    <source>
        <dbReference type="ARBA" id="ARBA00024867"/>
    </source>
</evidence>
<dbReference type="InterPro" id="IPR036890">
    <property type="entry name" value="HATPase_C_sf"/>
</dbReference>
<dbReference type="Proteomes" id="UP000644115">
    <property type="component" value="Unassembled WGS sequence"/>
</dbReference>
<dbReference type="GO" id="GO:0000155">
    <property type="term" value="F:phosphorelay sensor kinase activity"/>
    <property type="evidence" value="ECO:0007669"/>
    <property type="project" value="InterPro"/>
</dbReference>